<dbReference type="GO" id="GO:0008270">
    <property type="term" value="F:zinc ion binding"/>
    <property type="evidence" value="ECO:0007669"/>
    <property type="project" value="UniProtKB-KW"/>
</dbReference>
<dbReference type="SUPFAM" id="SSF57850">
    <property type="entry name" value="RING/U-box"/>
    <property type="match status" value="1"/>
</dbReference>
<keyword evidence="1" id="KW-0479">Metal-binding</keyword>
<dbReference type="OrthoDB" id="3793888at2759"/>
<sequence length="239" mass="27799">MNGLPRPLPSMMQYTDNHLMKNRHLYGRPPNPDTRCPIELSHGNTRRLFLPLSPCGHWIHYECFVWWITRIHLNQDRCPACYIRVFDWDGISALTIATRSNIEMEDSPIRAPYNDSVTGKSIFTDSQQYAAECETFEKMIADHFYDHYTKSGQLYVGVNLTSVYREVMEEIRILGMPRSRGLHWTGICGYLLFGMLVLIKLERWVKETNAGYLATQGWETFLQGKEGMRMDIRRAIDGP</sequence>
<evidence type="ECO:0000256" key="2">
    <source>
        <dbReference type="SAM" id="Phobius"/>
    </source>
</evidence>
<keyword evidence="2" id="KW-1133">Transmembrane helix</keyword>
<dbReference type="Gene3D" id="3.30.40.10">
    <property type="entry name" value="Zinc/RING finger domain, C3HC4 (zinc finger)"/>
    <property type="match status" value="1"/>
</dbReference>
<keyword evidence="2" id="KW-0812">Transmembrane</keyword>
<keyword evidence="5" id="KW-1185">Reference proteome</keyword>
<feature type="transmembrane region" description="Helical" evidence="2">
    <location>
        <begin position="181"/>
        <end position="199"/>
    </location>
</feature>
<dbReference type="InterPro" id="IPR001841">
    <property type="entry name" value="Znf_RING"/>
</dbReference>
<feature type="domain" description="RING-type" evidence="3">
    <location>
        <begin position="36"/>
        <end position="81"/>
    </location>
</feature>
<dbReference type="InterPro" id="IPR013083">
    <property type="entry name" value="Znf_RING/FYVE/PHD"/>
</dbReference>
<dbReference type="PROSITE" id="PS50089">
    <property type="entry name" value="ZF_RING_2"/>
    <property type="match status" value="1"/>
</dbReference>
<accession>A0A1Y1YRK1</accession>
<evidence type="ECO:0000256" key="1">
    <source>
        <dbReference type="PROSITE-ProRule" id="PRU00175"/>
    </source>
</evidence>
<evidence type="ECO:0000313" key="5">
    <source>
        <dbReference type="Proteomes" id="UP000193144"/>
    </source>
</evidence>
<gene>
    <name evidence="4" type="ORF">BCR34DRAFT_494569</name>
</gene>
<reference evidence="4 5" key="1">
    <citation type="submission" date="2016-07" db="EMBL/GenBank/DDBJ databases">
        <title>Pervasive Adenine N6-methylation of Active Genes in Fungi.</title>
        <authorList>
            <consortium name="DOE Joint Genome Institute"/>
            <person name="Mondo S.J."/>
            <person name="Dannebaum R.O."/>
            <person name="Kuo R.C."/>
            <person name="Labutti K."/>
            <person name="Haridas S."/>
            <person name="Kuo A."/>
            <person name="Salamov A."/>
            <person name="Ahrendt S.R."/>
            <person name="Lipzen A."/>
            <person name="Sullivan W."/>
            <person name="Andreopoulos W.B."/>
            <person name="Clum A."/>
            <person name="Lindquist E."/>
            <person name="Daum C."/>
            <person name="Ramamoorthy G.K."/>
            <person name="Gryganskyi A."/>
            <person name="Culley D."/>
            <person name="Magnuson J.K."/>
            <person name="James T.Y."/>
            <person name="O'Malley M.A."/>
            <person name="Stajich J.E."/>
            <person name="Spatafora J.W."/>
            <person name="Visel A."/>
            <person name="Grigoriev I.V."/>
        </authorList>
    </citation>
    <scope>NUCLEOTIDE SEQUENCE [LARGE SCALE GENOMIC DNA]</scope>
    <source>
        <strain evidence="4 5">CBS 115471</strain>
    </source>
</reference>
<dbReference type="AlphaFoldDB" id="A0A1Y1YRK1"/>
<keyword evidence="1" id="KW-0863">Zinc-finger</keyword>
<dbReference type="EMBL" id="MCFA01000183">
    <property type="protein sequence ID" value="ORY00444.1"/>
    <property type="molecule type" value="Genomic_DNA"/>
</dbReference>
<dbReference type="Proteomes" id="UP000193144">
    <property type="component" value="Unassembled WGS sequence"/>
</dbReference>
<evidence type="ECO:0000313" key="4">
    <source>
        <dbReference type="EMBL" id="ORY00444.1"/>
    </source>
</evidence>
<name>A0A1Y1YRK1_9PLEO</name>
<keyword evidence="2" id="KW-0472">Membrane</keyword>
<proteinExistence type="predicted"/>
<comment type="caution">
    <text evidence="4">The sequence shown here is derived from an EMBL/GenBank/DDBJ whole genome shotgun (WGS) entry which is preliminary data.</text>
</comment>
<evidence type="ECO:0000259" key="3">
    <source>
        <dbReference type="PROSITE" id="PS50089"/>
    </source>
</evidence>
<keyword evidence="1" id="KW-0862">Zinc</keyword>
<protein>
    <recommendedName>
        <fullName evidence="3">RING-type domain-containing protein</fullName>
    </recommendedName>
</protein>
<organism evidence="4 5">
    <name type="scientific">Clohesyomyces aquaticus</name>
    <dbReference type="NCBI Taxonomy" id="1231657"/>
    <lineage>
        <taxon>Eukaryota</taxon>
        <taxon>Fungi</taxon>
        <taxon>Dikarya</taxon>
        <taxon>Ascomycota</taxon>
        <taxon>Pezizomycotina</taxon>
        <taxon>Dothideomycetes</taxon>
        <taxon>Pleosporomycetidae</taxon>
        <taxon>Pleosporales</taxon>
        <taxon>Lindgomycetaceae</taxon>
        <taxon>Clohesyomyces</taxon>
    </lineage>
</organism>